<sequence>MAPENYLSFESVAMGSRDVEETDEIRLLSTPSPPPSGHPPPIQNIVYDRTHSLSSSLGSAYGDMPPQASWSPQPYASQFARSPLYYPQQWQMSQGLIPPNADTPYYEFYLPGHAPPYPPYVSGGTIYPVYCSNGYDTMGYNTYPSYHSHLYSAEESAASLGSECCSNRRRLSKKRGKEKKYAPTMALSGDFEESGSLLSIKVAKDQDGSRFIQQRLAVADELWNDVYGNFIVQKLLEFGTDGMKEGLAKRLRSETLSLSTRVYGCRVIQKALDELSNRDVASLISTFKGNVLLCLNDHNGNHVIQKSISILFKMAKESRENGEDDLCTLYLESIDPIVEEIIQSVELLAKHAYGCRAVQRMVEYAIEPLRSKVLDSIIASQDSLLCHTYGNYVVQKALEHGRPSDRDAIFKSITLDNSVIKFSKQKQASNVVEAMLRLGDDRQRQQIVQEMLNCFCVDHYNVTENAVLSMSKDPYANYVVKTALKVLQDGEQRDRLFSILLSHQADLEEVPFAKHIVAMLNMHRQSGEEDTATVNVEDKK</sequence>
<dbReference type="PROSITE" id="PS50303">
    <property type="entry name" value="PUM_HD"/>
    <property type="match status" value="1"/>
</dbReference>
<dbReference type="InterPro" id="IPR001313">
    <property type="entry name" value="Pumilio_RNA-bd_rpt"/>
</dbReference>
<dbReference type="Pfam" id="PF00806">
    <property type="entry name" value="PUF"/>
    <property type="match status" value="8"/>
</dbReference>
<gene>
    <name evidence="5" type="ORF">ACHAXA_011160</name>
</gene>
<keyword evidence="6" id="KW-1185">Reference proteome</keyword>
<feature type="repeat" description="Pumilio" evidence="2">
    <location>
        <begin position="414"/>
        <end position="449"/>
    </location>
</feature>
<dbReference type="InterPro" id="IPR016024">
    <property type="entry name" value="ARM-type_fold"/>
</dbReference>
<feature type="repeat" description="Pumilio" evidence="2">
    <location>
        <begin position="250"/>
        <end position="285"/>
    </location>
</feature>
<dbReference type="PROSITE" id="PS50302">
    <property type="entry name" value="PUM"/>
    <property type="match status" value="5"/>
</dbReference>
<evidence type="ECO:0000256" key="3">
    <source>
        <dbReference type="SAM" id="MobiDB-lite"/>
    </source>
</evidence>
<feature type="repeat" description="Pumilio" evidence="2">
    <location>
        <begin position="340"/>
        <end position="375"/>
    </location>
</feature>
<proteinExistence type="predicted"/>
<dbReference type="EMBL" id="JALLPB020000561">
    <property type="protein sequence ID" value="KAL3807998.1"/>
    <property type="molecule type" value="Genomic_DNA"/>
</dbReference>
<protein>
    <recommendedName>
        <fullName evidence="4">PUM-HD domain-containing protein</fullName>
    </recommendedName>
</protein>
<evidence type="ECO:0000313" key="5">
    <source>
        <dbReference type="EMBL" id="KAL3807998.1"/>
    </source>
</evidence>
<feature type="domain" description="PUM-HD" evidence="4">
    <location>
        <begin position="152"/>
        <end position="524"/>
    </location>
</feature>
<keyword evidence="1" id="KW-0677">Repeat</keyword>
<feature type="compositionally biased region" description="Pro residues" evidence="3">
    <location>
        <begin position="31"/>
        <end position="42"/>
    </location>
</feature>
<reference evidence="5 6" key="1">
    <citation type="submission" date="2024-10" db="EMBL/GenBank/DDBJ databases">
        <title>Updated reference genomes for cyclostephanoid diatoms.</title>
        <authorList>
            <person name="Roberts W.R."/>
            <person name="Alverson A.J."/>
        </authorList>
    </citation>
    <scope>NUCLEOTIDE SEQUENCE [LARGE SCALE GENOMIC DNA]</scope>
    <source>
        <strain evidence="5 6">AJA228-03</strain>
    </source>
</reference>
<evidence type="ECO:0000256" key="2">
    <source>
        <dbReference type="PROSITE-ProRule" id="PRU00317"/>
    </source>
</evidence>
<dbReference type="PANTHER" id="PTHR12537">
    <property type="entry name" value="RNA BINDING PROTEIN PUMILIO-RELATED"/>
    <property type="match status" value="1"/>
</dbReference>
<dbReference type="SUPFAM" id="SSF48371">
    <property type="entry name" value="ARM repeat"/>
    <property type="match status" value="1"/>
</dbReference>
<dbReference type="InterPro" id="IPR011989">
    <property type="entry name" value="ARM-like"/>
</dbReference>
<dbReference type="PANTHER" id="PTHR12537:SF12">
    <property type="entry name" value="MATERNAL PROTEIN PUMILIO"/>
    <property type="match status" value="1"/>
</dbReference>
<dbReference type="SMART" id="SM00025">
    <property type="entry name" value="Pumilio"/>
    <property type="match status" value="7"/>
</dbReference>
<dbReference type="InterPro" id="IPR033133">
    <property type="entry name" value="PUM-HD"/>
</dbReference>
<comment type="caution">
    <text evidence="5">The sequence shown here is derived from an EMBL/GenBank/DDBJ whole genome shotgun (WGS) entry which is preliminary data.</text>
</comment>
<feature type="repeat" description="Pumilio" evidence="2">
    <location>
        <begin position="461"/>
        <end position="498"/>
    </location>
</feature>
<dbReference type="AlphaFoldDB" id="A0ABD3R5P8"/>
<name>A0ABD3R5P8_9STRA</name>
<feature type="repeat" description="Pumilio" evidence="2">
    <location>
        <begin position="376"/>
        <end position="411"/>
    </location>
</feature>
<organism evidence="5 6">
    <name type="scientific">Cyclostephanos tholiformis</name>
    <dbReference type="NCBI Taxonomy" id="382380"/>
    <lineage>
        <taxon>Eukaryota</taxon>
        <taxon>Sar</taxon>
        <taxon>Stramenopiles</taxon>
        <taxon>Ochrophyta</taxon>
        <taxon>Bacillariophyta</taxon>
        <taxon>Coscinodiscophyceae</taxon>
        <taxon>Thalassiosirophycidae</taxon>
        <taxon>Stephanodiscales</taxon>
        <taxon>Stephanodiscaceae</taxon>
        <taxon>Cyclostephanos</taxon>
    </lineage>
</organism>
<accession>A0ABD3R5P8</accession>
<evidence type="ECO:0000256" key="1">
    <source>
        <dbReference type="ARBA" id="ARBA00022737"/>
    </source>
</evidence>
<evidence type="ECO:0000313" key="6">
    <source>
        <dbReference type="Proteomes" id="UP001530377"/>
    </source>
</evidence>
<dbReference type="Gene3D" id="1.25.10.10">
    <property type="entry name" value="Leucine-rich Repeat Variant"/>
    <property type="match status" value="1"/>
</dbReference>
<evidence type="ECO:0000259" key="4">
    <source>
        <dbReference type="PROSITE" id="PS50303"/>
    </source>
</evidence>
<dbReference type="Proteomes" id="UP001530377">
    <property type="component" value="Unassembled WGS sequence"/>
</dbReference>
<feature type="region of interest" description="Disordered" evidence="3">
    <location>
        <begin position="17"/>
        <end position="44"/>
    </location>
</feature>